<dbReference type="InterPro" id="IPR036890">
    <property type="entry name" value="HATPase_C_sf"/>
</dbReference>
<name>A0A2S4HIJ1_9GAMM</name>
<reference evidence="2" key="1">
    <citation type="submission" date="2018-01" db="EMBL/GenBank/DDBJ databases">
        <authorList>
            <person name="Yu X.-D."/>
        </authorList>
    </citation>
    <scope>NUCLEOTIDE SEQUENCE</scope>
    <source>
        <strain evidence="2">ZX-21</strain>
    </source>
</reference>
<evidence type="ECO:0008006" key="4">
    <source>
        <dbReference type="Google" id="ProtNLM"/>
    </source>
</evidence>
<dbReference type="EMBL" id="PQGG01000011">
    <property type="protein sequence ID" value="POP53807.1"/>
    <property type="molecule type" value="Genomic_DNA"/>
</dbReference>
<evidence type="ECO:0000313" key="2">
    <source>
        <dbReference type="EMBL" id="POP53807.1"/>
    </source>
</evidence>
<keyword evidence="1" id="KW-0472">Membrane</keyword>
<proteinExistence type="predicted"/>
<dbReference type="AlphaFoldDB" id="A0A2S4HIJ1"/>
<dbReference type="Proteomes" id="UP000237222">
    <property type="component" value="Unassembled WGS sequence"/>
</dbReference>
<keyword evidence="1" id="KW-0812">Transmembrane</keyword>
<comment type="caution">
    <text evidence="2">The sequence shown here is derived from an EMBL/GenBank/DDBJ whole genome shotgun (WGS) entry which is preliminary data.</text>
</comment>
<evidence type="ECO:0000313" key="3">
    <source>
        <dbReference type="Proteomes" id="UP000237222"/>
    </source>
</evidence>
<evidence type="ECO:0000256" key="1">
    <source>
        <dbReference type="SAM" id="Phobius"/>
    </source>
</evidence>
<feature type="transmembrane region" description="Helical" evidence="1">
    <location>
        <begin position="29"/>
        <end position="54"/>
    </location>
</feature>
<feature type="transmembrane region" description="Helical" evidence="1">
    <location>
        <begin position="173"/>
        <end position="193"/>
    </location>
</feature>
<dbReference type="SUPFAM" id="SSF55874">
    <property type="entry name" value="ATPase domain of HSP90 chaperone/DNA topoisomerase II/histidine kinase"/>
    <property type="match status" value="1"/>
</dbReference>
<organism evidence="2 3">
    <name type="scientific">Zhongshania marina</name>
    <dbReference type="NCBI Taxonomy" id="2304603"/>
    <lineage>
        <taxon>Bacteria</taxon>
        <taxon>Pseudomonadati</taxon>
        <taxon>Pseudomonadota</taxon>
        <taxon>Gammaproteobacteria</taxon>
        <taxon>Cellvibrionales</taxon>
        <taxon>Spongiibacteraceae</taxon>
        <taxon>Zhongshania</taxon>
    </lineage>
</organism>
<sequence length="624" mass="68271">MWVCRKLTYKWSWGCMSFRMKTVAVGSRKIPLCVAVIGSFVTVGIFSLAILYIIESDEISTSQRLAQQREALVQMTAEDTARMVAKNIVQHGRLKWSTLDVHVGELVRAISVREKEGDSSAFRDYLAENEAFNGDTPTLPVHVDLAKHGADGYTSVVYVLDQGKFIASRSSTAMASVAAITVITGLIMFYMGYGFSSKSSSSYREASGKLNLVEGFSKKLLTKVPREESQSMRRYMTLLALRELGQPLGSAADKIASAISDLDRGDIITTRKALVDGLSSFRQSSHIVNSLARIAPGRSVEDKPIYRWVKAKDVFSELHDSMFQCVQAGAPIGFTVTYEGGELDEMLVDVDVLPLAVSAGMSSIERYVREGYIKIVGAVEKDLLVVTVMVNGASFINEAGVISSAVDNAIGEGMEFVFSFARTIGASISVQSVHDRGIVFHVGVPAKTRVGFPLDDGAGGLDLNLVYPSVEEEAYSTFFHNQGQGGIKILVVDDDVDKMRDMATKMSFDDLRRSDVRVTFTSDPAEAIRQAEDVCYDSVVIRYGIKDLDALLFFSFLDESGHDYTATHKVLLAQSGEVPLQRVSMLNQMDVQIVNGDVSVMDIKNMVRKVSLRAVCSGIVNLAT</sequence>
<gene>
    <name evidence="2" type="ORF">C0068_04975</name>
</gene>
<protein>
    <recommendedName>
        <fullName evidence="4">Response regulatory domain-containing protein</fullName>
    </recommendedName>
</protein>
<keyword evidence="1" id="KW-1133">Transmembrane helix</keyword>
<accession>A0A2S4HIJ1</accession>